<feature type="compositionally biased region" description="Low complexity" evidence="6">
    <location>
        <begin position="126"/>
        <end position="137"/>
    </location>
</feature>
<feature type="domain" description="Gamma tubulin complex component C-terminal" evidence="7">
    <location>
        <begin position="573"/>
        <end position="984"/>
    </location>
</feature>
<evidence type="ECO:0000256" key="4">
    <source>
        <dbReference type="ARBA" id="ARBA00022701"/>
    </source>
</evidence>
<feature type="compositionally biased region" description="Pro residues" evidence="6">
    <location>
        <begin position="906"/>
        <end position="919"/>
    </location>
</feature>
<evidence type="ECO:0000313" key="9">
    <source>
        <dbReference type="EMBL" id="KAL1311603.1"/>
    </source>
</evidence>
<gene>
    <name evidence="9" type="ORF">AAFC00_001715</name>
</gene>
<keyword evidence="4" id="KW-0493">Microtubule</keyword>
<keyword evidence="5" id="KW-0206">Cytoskeleton</keyword>
<feature type="compositionally biased region" description="Polar residues" evidence="6">
    <location>
        <begin position="237"/>
        <end position="257"/>
    </location>
</feature>
<feature type="domain" description="Gamma tubulin complex component protein N-terminal" evidence="8">
    <location>
        <begin position="267"/>
        <end position="567"/>
    </location>
</feature>
<feature type="region of interest" description="Disordered" evidence="6">
    <location>
        <begin position="994"/>
        <end position="1036"/>
    </location>
</feature>
<proteinExistence type="inferred from homology"/>
<evidence type="ECO:0000256" key="2">
    <source>
        <dbReference type="ARBA" id="ARBA00010337"/>
    </source>
</evidence>
<keyword evidence="10" id="KW-1185">Reference proteome</keyword>
<accession>A0ABR3PQ66</accession>
<dbReference type="InterPro" id="IPR040457">
    <property type="entry name" value="GCP_C"/>
</dbReference>
<comment type="subcellular location">
    <subcellularLocation>
        <location evidence="1">Cytoplasm</location>
        <location evidence="1">Cytoskeleton</location>
    </subcellularLocation>
</comment>
<evidence type="ECO:0000256" key="6">
    <source>
        <dbReference type="SAM" id="MobiDB-lite"/>
    </source>
</evidence>
<dbReference type="InterPro" id="IPR007259">
    <property type="entry name" value="GCP"/>
</dbReference>
<feature type="compositionally biased region" description="Low complexity" evidence="6">
    <location>
        <begin position="206"/>
        <end position="219"/>
    </location>
</feature>
<organism evidence="9 10">
    <name type="scientific">Neodothiora populina</name>
    <dbReference type="NCBI Taxonomy" id="2781224"/>
    <lineage>
        <taxon>Eukaryota</taxon>
        <taxon>Fungi</taxon>
        <taxon>Dikarya</taxon>
        <taxon>Ascomycota</taxon>
        <taxon>Pezizomycotina</taxon>
        <taxon>Dothideomycetes</taxon>
        <taxon>Dothideomycetidae</taxon>
        <taxon>Dothideales</taxon>
        <taxon>Dothioraceae</taxon>
        <taxon>Neodothiora</taxon>
    </lineage>
</organism>
<keyword evidence="3" id="KW-0963">Cytoplasm</keyword>
<dbReference type="Pfam" id="PF17681">
    <property type="entry name" value="GCP_N_terminal"/>
    <property type="match status" value="1"/>
</dbReference>
<dbReference type="RefSeq" id="XP_069204452.1">
    <property type="nucleotide sequence ID" value="XM_069340936.1"/>
</dbReference>
<name>A0ABR3PQ66_9PEZI</name>
<feature type="compositionally biased region" description="Basic and acidic residues" evidence="6">
    <location>
        <begin position="1016"/>
        <end position="1028"/>
    </location>
</feature>
<dbReference type="Pfam" id="PF04130">
    <property type="entry name" value="GCP_C_terminal"/>
    <property type="match status" value="1"/>
</dbReference>
<dbReference type="GeneID" id="95975418"/>
<feature type="region of interest" description="Disordered" evidence="6">
    <location>
        <begin position="125"/>
        <end position="257"/>
    </location>
</feature>
<feature type="compositionally biased region" description="Gly residues" evidence="6">
    <location>
        <begin position="1006"/>
        <end position="1015"/>
    </location>
</feature>
<dbReference type="InterPro" id="IPR041470">
    <property type="entry name" value="GCP_N"/>
</dbReference>
<feature type="compositionally biased region" description="Low complexity" evidence="6">
    <location>
        <begin position="995"/>
        <end position="1005"/>
    </location>
</feature>
<feature type="region of interest" description="Disordered" evidence="6">
    <location>
        <begin position="863"/>
        <end position="929"/>
    </location>
</feature>
<sequence>MAAREQRVDDALQQLICRLIPFDEEVEDEAAEEQRLEEGLLFARDTIGRHDPSLIRRDVVPGTAEDVNHAADLIKKKLIRENDRPDKAAKFSNLYSRLLSQPVLTQKWAILYFLYRMVDAPDSIGPSAEPSPSPAEAQDSDVARAGAEAQRARSRVDETRERDRHERGYSADSPAFNAAFSRNGLPNISRTGEEKEPQRKQHNPLHQHQQQHQQQHQRQTSLTGARIPANSPLRPRSVQQQQLEQRASVSSELDSTILSGPSEPQLLRDLPFTLQGLSSNNLLFAGPASLKLPPALPVPILSLLHTLAEPSLLYKSLSSFVESSDGGLVAQSLRSAIAAELRAYLGLVATLEGQIRRALTQLAGSPGSRGLGKAGVTLKRCVVWTREATMGLRLMSMLVEESKGKKGGELISLIHTYSSSHGDPFVYTFAERLLLHVTKPFYAMLQHWIYDGELEDPFLEFFVEENHDLDELSLDPRRGGGATSVWEDKYRLNESMIPSILTPDFAKKIFLIGKSLNFISYGCGDSVWVENHSKDSSQELKYGDTTTLESSIDSAYKRTMARLIHLMDTRFKLFEHLTALKKYLLLGQGDFIALLMESLASNLDRPANSQYRHTLTAQLEHAIRNSNAQYDSPDVLRRLDARMLELSHGEIGWDVFTLEYRVDSPLDVIVTPWASKQYLKVFNFLWRIKRVEFALGSTWRRCMTGARGVLGAVGDKVDADWKNARGGIAEMIHFVSQLQHYILFEVIEAGWEGLQRAMRNPDATLDTLISAHTSYLRSITRKGLLASSSSQHQSGSSTTGAAATPAAAATASSPDFTIQLHELLKLMLAYKDVVDNLYSYSVAEFTRRQDLAAKIETRTAAGGWGISEKDNNNNDTSAASSPGLDNSRTNNRQRNSRKRDREPSDPDSPIPPLVPPLFPPSASSSSTIRNQVDETSMLLQLRERLKSLADEFRVRVNVLLGDLAYQPDVDMRFLGVVMNFNDVYSPVRRGRRRTNAAGAANANANVGGGGAGAGGDGKEKDKEKDRSRQQQQQQGR</sequence>
<evidence type="ECO:0000259" key="8">
    <source>
        <dbReference type="Pfam" id="PF17681"/>
    </source>
</evidence>
<evidence type="ECO:0000256" key="1">
    <source>
        <dbReference type="ARBA" id="ARBA00004245"/>
    </source>
</evidence>
<dbReference type="InterPro" id="IPR042241">
    <property type="entry name" value="GCP_C_sf"/>
</dbReference>
<evidence type="ECO:0000259" key="7">
    <source>
        <dbReference type="Pfam" id="PF04130"/>
    </source>
</evidence>
<feature type="compositionally biased region" description="Basic and acidic residues" evidence="6">
    <location>
        <begin position="150"/>
        <end position="169"/>
    </location>
</feature>
<evidence type="ECO:0000256" key="5">
    <source>
        <dbReference type="ARBA" id="ARBA00023212"/>
    </source>
</evidence>
<evidence type="ECO:0008006" key="11">
    <source>
        <dbReference type="Google" id="ProtNLM"/>
    </source>
</evidence>
<evidence type="ECO:0000256" key="3">
    <source>
        <dbReference type="ARBA" id="ARBA00022490"/>
    </source>
</evidence>
<dbReference type="PANTHER" id="PTHR19302:SF14">
    <property type="entry name" value="GAMMA-TUBULIN COMPLEX COMPONENT 3"/>
    <property type="match status" value="1"/>
</dbReference>
<evidence type="ECO:0000313" key="10">
    <source>
        <dbReference type="Proteomes" id="UP001562354"/>
    </source>
</evidence>
<reference evidence="9 10" key="1">
    <citation type="submission" date="2024-07" db="EMBL/GenBank/DDBJ databases">
        <title>Draft sequence of the Neodothiora populina.</title>
        <authorList>
            <person name="Drown D.D."/>
            <person name="Schuette U.S."/>
            <person name="Buechlein A.B."/>
            <person name="Rusch D.R."/>
            <person name="Winton L.W."/>
            <person name="Adams G.A."/>
        </authorList>
    </citation>
    <scope>NUCLEOTIDE SEQUENCE [LARGE SCALE GENOMIC DNA]</scope>
    <source>
        <strain evidence="9 10">CPC 39397</strain>
    </source>
</reference>
<comment type="caution">
    <text evidence="9">The sequence shown here is derived from an EMBL/GenBank/DDBJ whole genome shotgun (WGS) entry which is preliminary data.</text>
</comment>
<comment type="similarity">
    <text evidence="2">Belongs to the TUBGCP family.</text>
</comment>
<protein>
    <recommendedName>
        <fullName evidence="11">Spindle pole body component</fullName>
    </recommendedName>
</protein>
<dbReference type="PANTHER" id="PTHR19302">
    <property type="entry name" value="GAMMA TUBULIN COMPLEX PROTEIN"/>
    <property type="match status" value="1"/>
</dbReference>
<dbReference type="Proteomes" id="UP001562354">
    <property type="component" value="Unassembled WGS sequence"/>
</dbReference>
<dbReference type="EMBL" id="JBFMKM010000001">
    <property type="protein sequence ID" value="KAL1311603.1"/>
    <property type="molecule type" value="Genomic_DNA"/>
</dbReference>
<dbReference type="Gene3D" id="1.20.120.1900">
    <property type="entry name" value="Gamma-tubulin complex, C-terminal domain"/>
    <property type="match status" value="1"/>
</dbReference>